<dbReference type="InterPro" id="IPR007201">
    <property type="entry name" value="Mei2-like_Rrm_C"/>
</dbReference>
<protein>
    <recommendedName>
        <fullName evidence="3">RRM domain-containing protein</fullName>
    </recommendedName>
</protein>
<proteinExistence type="predicted"/>
<dbReference type="AlphaFoldDB" id="A0AAN7WGH2"/>
<dbReference type="GO" id="GO:0003723">
    <property type="term" value="F:RNA binding"/>
    <property type="evidence" value="ECO:0007669"/>
    <property type="project" value="UniProtKB-UniRule"/>
</dbReference>
<feature type="region of interest" description="Disordered" evidence="2">
    <location>
        <begin position="618"/>
        <end position="664"/>
    </location>
</feature>
<organism evidence="4 5">
    <name type="scientific">Elasticomyces elasticus</name>
    <dbReference type="NCBI Taxonomy" id="574655"/>
    <lineage>
        <taxon>Eukaryota</taxon>
        <taxon>Fungi</taxon>
        <taxon>Dikarya</taxon>
        <taxon>Ascomycota</taxon>
        <taxon>Pezizomycotina</taxon>
        <taxon>Dothideomycetes</taxon>
        <taxon>Dothideomycetidae</taxon>
        <taxon>Mycosphaerellales</taxon>
        <taxon>Teratosphaeriaceae</taxon>
        <taxon>Elasticomyces</taxon>
    </lineage>
</organism>
<dbReference type="Proteomes" id="UP001310594">
    <property type="component" value="Unassembled WGS sequence"/>
</dbReference>
<dbReference type="PROSITE" id="PS50102">
    <property type="entry name" value="RRM"/>
    <property type="match status" value="1"/>
</dbReference>
<feature type="compositionally biased region" description="Polar residues" evidence="2">
    <location>
        <begin position="38"/>
        <end position="58"/>
    </location>
</feature>
<accession>A0AAN7WGH2</accession>
<reference evidence="4" key="1">
    <citation type="submission" date="2023-08" db="EMBL/GenBank/DDBJ databases">
        <title>Black Yeasts Isolated from many extreme environments.</title>
        <authorList>
            <person name="Coleine C."/>
            <person name="Stajich J.E."/>
            <person name="Selbmann L."/>
        </authorList>
    </citation>
    <scope>NUCLEOTIDE SEQUENCE</scope>
    <source>
        <strain evidence="4">CCFEE 5810</strain>
    </source>
</reference>
<sequence length="850" mass="93211">MSPSMNGTRGGTQTPPNIRQNGGVALPNGSRPEESERATNSSTRLSADASTFRPSTSMPAPISLLNRHSEADTTEHVAAPCHPVIVSSTAATNTNGGEQVRTNVQQPIGTRSTTDTPPPATVYFTTDVGPEVEFQGGHYIRLDNLTKEDLTNWLEIMSDTDTQADLLGSKITQDGNRYVYYCCFDDTRQAHHAVDYIEMSQLDLSFQYISQTEYAGAQDRTKNAHKTAFHDGQVIFAASFLGATMDFNPKDAIKAVHDLAGSFGGVRAFAPVPGIPFPRLEYRAEYYAISNAMNALAAATKESPKVVNNWQVVASEVGDYNTQSTGSNGDAAVITNGMTGIRIVDTPPPNGEMFDPGNYASPTGRTTWSVDENGNEMAMQPLHVPPKVGSIMPGVPILSTPHHRSRYHSAPTPHTPGHFIQGAILQPRNDSWHGYDSRYSYSHNSPTRSPIPGPQTVEVWKIENGQDVRTTVMLRNIPNRMSCHDLKRVLDENCHGNYDFSYLRIDFEKGTNVGYAFVNFAEPQHIVPFVNEHAGRRWQSDNPRCVELSYATVQGYDCLVEKFRNSAIMSEYKDYRPKLFYTFMNAPTDALVGTEMTFPAANNISKKQRSLDNAGQIGLYAPRSGHMSRERGRHSQFDRGTTMSNEMDRRQQYQHTPTHNGHYSHGSCGSSGYGSNGGYGNSYGYGSNGYNNNGYNVPRLPPPPFQPMFDPSMAQFNGFTDPFMGGNPIIQGYGSFDNGDVFGPHYNGGFNNGGFNNGGYNNGYHHGGHQQFGVGPGTPASRLRTHTNGRLGGRNHNVTTVGGPVQPPNGSYSNGHRSPDGYYQPQMPAVVEADDEAGTFNNNPYNYPLH</sequence>
<evidence type="ECO:0000256" key="2">
    <source>
        <dbReference type="SAM" id="MobiDB-lite"/>
    </source>
</evidence>
<dbReference type="InterPro" id="IPR035979">
    <property type="entry name" value="RBD_domain_sf"/>
</dbReference>
<feature type="region of interest" description="Disordered" evidence="2">
    <location>
        <begin position="1"/>
        <end position="62"/>
    </location>
</feature>
<comment type="caution">
    <text evidence="4">The sequence shown here is derived from an EMBL/GenBank/DDBJ whole genome shotgun (WGS) entry which is preliminary data.</text>
</comment>
<name>A0AAN7WGH2_9PEZI</name>
<dbReference type="EMBL" id="JAVRQU010000002">
    <property type="protein sequence ID" value="KAK5706729.1"/>
    <property type="molecule type" value="Genomic_DNA"/>
</dbReference>
<evidence type="ECO:0000313" key="4">
    <source>
        <dbReference type="EMBL" id="KAK5706729.1"/>
    </source>
</evidence>
<keyword evidence="1" id="KW-0694">RNA-binding</keyword>
<feature type="compositionally biased region" description="Polar residues" evidence="2">
    <location>
        <begin position="1"/>
        <end position="20"/>
    </location>
</feature>
<evidence type="ECO:0000256" key="1">
    <source>
        <dbReference type="PROSITE-ProRule" id="PRU00176"/>
    </source>
</evidence>
<gene>
    <name evidence="4" type="ORF">LTR97_001719</name>
</gene>
<dbReference type="SUPFAM" id="SSF54928">
    <property type="entry name" value="RNA-binding domain, RBD"/>
    <property type="match status" value="1"/>
</dbReference>
<feature type="domain" description="RRM" evidence="3">
    <location>
        <begin position="470"/>
        <end position="553"/>
    </location>
</feature>
<feature type="region of interest" description="Disordered" evidence="2">
    <location>
        <begin position="90"/>
        <end position="120"/>
    </location>
</feature>
<feature type="compositionally biased region" description="Basic and acidic residues" evidence="2">
    <location>
        <begin position="627"/>
        <end position="637"/>
    </location>
</feature>
<feature type="region of interest" description="Disordered" evidence="2">
    <location>
        <begin position="766"/>
        <end position="819"/>
    </location>
</feature>
<evidence type="ECO:0000313" key="5">
    <source>
        <dbReference type="Proteomes" id="UP001310594"/>
    </source>
</evidence>
<feature type="compositionally biased region" description="Polar residues" evidence="2">
    <location>
        <begin position="90"/>
        <end position="115"/>
    </location>
</feature>
<dbReference type="Pfam" id="PF04059">
    <property type="entry name" value="RRM_2"/>
    <property type="match status" value="1"/>
</dbReference>
<dbReference type="InterPro" id="IPR000504">
    <property type="entry name" value="RRM_dom"/>
</dbReference>
<evidence type="ECO:0000259" key="3">
    <source>
        <dbReference type="PROSITE" id="PS50102"/>
    </source>
</evidence>